<organism evidence="1 2">
    <name type="scientific">Candidatus Scatocola faecipullorum</name>
    <dbReference type="NCBI Taxonomy" id="2840917"/>
    <lineage>
        <taxon>Bacteria</taxon>
        <taxon>Pseudomonadati</taxon>
        <taxon>Pseudomonadota</taxon>
        <taxon>Alphaproteobacteria</taxon>
        <taxon>Rhodospirillales</taxon>
        <taxon>Rhodospirillaceae</taxon>
        <taxon>Rhodospirillaceae incertae sedis</taxon>
        <taxon>Candidatus Scatocola</taxon>
    </lineage>
</organism>
<gene>
    <name evidence="1" type="ORF">IAD20_07765</name>
</gene>
<protein>
    <submittedName>
        <fullName evidence="1">Uncharacterized protein</fullName>
    </submittedName>
</protein>
<proteinExistence type="predicted"/>
<dbReference type="EMBL" id="DVNC01000053">
    <property type="protein sequence ID" value="HIU53958.1"/>
    <property type="molecule type" value="Genomic_DNA"/>
</dbReference>
<comment type="caution">
    <text evidence="1">The sequence shown here is derived from an EMBL/GenBank/DDBJ whole genome shotgun (WGS) entry which is preliminary data.</text>
</comment>
<accession>A0A9D1M5J4</accession>
<evidence type="ECO:0000313" key="2">
    <source>
        <dbReference type="Proteomes" id="UP000824107"/>
    </source>
</evidence>
<dbReference type="AlphaFoldDB" id="A0A9D1M5J4"/>
<sequence>MKAFFIIAVITVLAYWFWRGIMKFMGMFSDHAEEIFYDDGRLLSQSEERKSAQP</sequence>
<evidence type="ECO:0000313" key="1">
    <source>
        <dbReference type="EMBL" id="HIU53958.1"/>
    </source>
</evidence>
<dbReference type="Proteomes" id="UP000824107">
    <property type="component" value="Unassembled WGS sequence"/>
</dbReference>
<reference evidence="1" key="2">
    <citation type="journal article" date="2021" name="PeerJ">
        <title>Extensive microbial diversity within the chicken gut microbiome revealed by metagenomics and culture.</title>
        <authorList>
            <person name="Gilroy R."/>
            <person name="Ravi A."/>
            <person name="Getino M."/>
            <person name="Pursley I."/>
            <person name="Horton D.L."/>
            <person name="Alikhan N.F."/>
            <person name="Baker D."/>
            <person name="Gharbi K."/>
            <person name="Hall N."/>
            <person name="Watson M."/>
            <person name="Adriaenssens E.M."/>
            <person name="Foster-Nyarko E."/>
            <person name="Jarju S."/>
            <person name="Secka A."/>
            <person name="Antonio M."/>
            <person name="Oren A."/>
            <person name="Chaudhuri R.R."/>
            <person name="La Ragione R."/>
            <person name="Hildebrand F."/>
            <person name="Pallen M.J."/>
        </authorList>
    </citation>
    <scope>NUCLEOTIDE SEQUENCE</scope>
    <source>
        <strain evidence="1">ChiW3-316</strain>
    </source>
</reference>
<reference evidence="1" key="1">
    <citation type="submission" date="2020-10" db="EMBL/GenBank/DDBJ databases">
        <authorList>
            <person name="Gilroy R."/>
        </authorList>
    </citation>
    <scope>NUCLEOTIDE SEQUENCE</scope>
    <source>
        <strain evidence="1">ChiW3-316</strain>
    </source>
</reference>
<name>A0A9D1M5J4_9PROT</name>